<dbReference type="FunFam" id="1.20.1050.10:FF:000012">
    <property type="entry name" value="Tau class glutathione S-transferase"/>
    <property type="match status" value="1"/>
</dbReference>
<comment type="caution">
    <text evidence="7">The sequence shown here is derived from an EMBL/GenBank/DDBJ whole genome shotgun (WGS) entry which is preliminary data.</text>
</comment>
<evidence type="ECO:0000313" key="7">
    <source>
        <dbReference type="EMBL" id="KAF5739763.1"/>
    </source>
</evidence>
<dbReference type="GO" id="GO:0006749">
    <property type="term" value="P:glutathione metabolic process"/>
    <property type="evidence" value="ECO:0007669"/>
    <property type="project" value="InterPro"/>
</dbReference>
<dbReference type="FunFam" id="3.40.30.10:FF:000014">
    <property type="entry name" value="Tau class glutathione S-transferase"/>
    <property type="match status" value="1"/>
</dbReference>
<dbReference type="PROSITE" id="PS50404">
    <property type="entry name" value="GST_NTER"/>
    <property type="match status" value="1"/>
</dbReference>
<dbReference type="Pfam" id="PF02798">
    <property type="entry name" value="GST_N"/>
    <property type="match status" value="1"/>
</dbReference>
<dbReference type="InterPro" id="IPR010987">
    <property type="entry name" value="Glutathione-S-Trfase_C-like"/>
</dbReference>
<dbReference type="CDD" id="cd03185">
    <property type="entry name" value="GST_C_Tau"/>
    <property type="match status" value="1"/>
</dbReference>
<proteinExistence type="inferred from homology"/>
<comment type="catalytic activity">
    <reaction evidence="3">
        <text>RX + glutathione = an S-substituted glutathione + a halide anion + H(+)</text>
        <dbReference type="Rhea" id="RHEA:16437"/>
        <dbReference type="ChEBI" id="CHEBI:15378"/>
        <dbReference type="ChEBI" id="CHEBI:16042"/>
        <dbReference type="ChEBI" id="CHEBI:17792"/>
        <dbReference type="ChEBI" id="CHEBI:57925"/>
        <dbReference type="ChEBI" id="CHEBI:90779"/>
        <dbReference type="EC" id="2.5.1.18"/>
    </reaction>
</comment>
<dbReference type="InParanoid" id="A0A7J7D0A9"/>
<evidence type="ECO:0000259" key="6">
    <source>
        <dbReference type="PROSITE" id="PS50405"/>
    </source>
</evidence>
<dbReference type="InterPro" id="IPR004046">
    <property type="entry name" value="GST_C"/>
</dbReference>
<dbReference type="SUPFAM" id="SSF52833">
    <property type="entry name" value="Thioredoxin-like"/>
    <property type="match status" value="1"/>
</dbReference>
<sequence>MAGEEVKLLGYWLSPYSLLVKWALKLKGIQYQYLEEDIHNKSPLLLQYNPAYKKVPVLVHNTKPLAESLVIVEYIDEVWQHNPLFPKDPYERAKARFWAKFAHEKCVPAMENAFAKQGEEQDKAAAEARELLKTLESGLEGKKFFGGETIGYVDITAGWIAIWATMAEDIAGVNLVDGETMPLLKAWFKNVLEVPTIKSCLPPLDELHDHIKALHKTLTAGSA</sequence>
<dbReference type="InterPro" id="IPR036282">
    <property type="entry name" value="Glutathione-S-Trfase_C_sf"/>
</dbReference>
<keyword evidence="2 7" id="KW-0808">Transferase</keyword>
<dbReference type="EMBL" id="JAAARO010000012">
    <property type="protein sequence ID" value="KAF5739763.1"/>
    <property type="molecule type" value="Genomic_DNA"/>
</dbReference>
<dbReference type="SFLD" id="SFLDS00019">
    <property type="entry name" value="Glutathione_Transferase_(cytos"/>
    <property type="match status" value="1"/>
</dbReference>
<protein>
    <recommendedName>
        <fullName evidence="1">glutathione transferase</fullName>
        <ecNumber evidence="1">2.5.1.18</ecNumber>
    </recommendedName>
</protein>
<dbReference type="GO" id="GO:0004364">
    <property type="term" value="F:glutathione transferase activity"/>
    <property type="evidence" value="ECO:0007669"/>
    <property type="project" value="UniProtKB-EC"/>
</dbReference>
<evidence type="ECO:0000256" key="3">
    <source>
        <dbReference type="ARBA" id="ARBA00047960"/>
    </source>
</evidence>
<dbReference type="SUPFAM" id="SSF47616">
    <property type="entry name" value="GST C-terminal domain-like"/>
    <property type="match status" value="1"/>
</dbReference>
<dbReference type="InterPro" id="IPR004045">
    <property type="entry name" value="Glutathione_S-Trfase_N"/>
</dbReference>
<feature type="domain" description="GST C-terminal" evidence="6">
    <location>
        <begin position="88"/>
        <end position="214"/>
    </location>
</feature>
<dbReference type="CDD" id="cd03058">
    <property type="entry name" value="GST_N_Tau"/>
    <property type="match status" value="1"/>
</dbReference>
<dbReference type="InterPro" id="IPR036249">
    <property type="entry name" value="Thioredoxin-like_sf"/>
</dbReference>
<evidence type="ECO:0000256" key="2">
    <source>
        <dbReference type="ARBA" id="ARBA00022679"/>
    </source>
</evidence>
<evidence type="ECO:0000259" key="5">
    <source>
        <dbReference type="PROSITE" id="PS50404"/>
    </source>
</evidence>
<dbReference type="InterPro" id="IPR045073">
    <property type="entry name" value="Omega/Tau-like"/>
</dbReference>
<dbReference type="PANTHER" id="PTHR11260:SF695">
    <property type="entry name" value="GLUTATHIONE TRANSFERASE"/>
    <property type="match status" value="1"/>
</dbReference>
<dbReference type="OrthoDB" id="202840at2759"/>
<feature type="domain" description="GST N-terminal" evidence="5">
    <location>
        <begin position="4"/>
        <end position="83"/>
    </location>
</feature>
<accession>A0A7J7D0A9</accession>
<dbReference type="PROSITE" id="PS50405">
    <property type="entry name" value="GST_CTER"/>
    <property type="match status" value="1"/>
</dbReference>
<evidence type="ECO:0000256" key="1">
    <source>
        <dbReference type="ARBA" id="ARBA00012452"/>
    </source>
</evidence>
<comment type="similarity">
    <text evidence="4">Belongs to the GST superfamily.</text>
</comment>
<organism evidence="7 8">
    <name type="scientific">Tripterygium wilfordii</name>
    <name type="common">Thunder God vine</name>
    <dbReference type="NCBI Taxonomy" id="458696"/>
    <lineage>
        <taxon>Eukaryota</taxon>
        <taxon>Viridiplantae</taxon>
        <taxon>Streptophyta</taxon>
        <taxon>Embryophyta</taxon>
        <taxon>Tracheophyta</taxon>
        <taxon>Spermatophyta</taxon>
        <taxon>Magnoliopsida</taxon>
        <taxon>eudicotyledons</taxon>
        <taxon>Gunneridae</taxon>
        <taxon>Pentapetalae</taxon>
        <taxon>rosids</taxon>
        <taxon>fabids</taxon>
        <taxon>Celastrales</taxon>
        <taxon>Celastraceae</taxon>
        <taxon>Tripterygium</taxon>
    </lineage>
</organism>
<reference evidence="7 8" key="1">
    <citation type="journal article" date="2020" name="Nat. Commun.">
        <title>Genome of Tripterygium wilfordii and identification of cytochrome P450 involved in triptolide biosynthesis.</title>
        <authorList>
            <person name="Tu L."/>
            <person name="Su P."/>
            <person name="Zhang Z."/>
            <person name="Gao L."/>
            <person name="Wang J."/>
            <person name="Hu T."/>
            <person name="Zhou J."/>
            <person name="Zhang Y."/>
            <person name="Zhao Y."/>
            <person name="Liu Y."/>
            <person name="Song Y."/>
            <person name="Tong Y."/>
            <person name="Lu Y."/>
            <person name="Yang J."/>
            <person name="Xu C."/>
            <person name="Jia M."/>
            <person name="Peters R.J."/>
            <person name="Huang L."/>
            <person name="Gao W."/>
        </authorList>
    </citation>
    <scope>NUCLEOTIDE SEQUENCE [LARGE SCALE GENOMIC DNA]</scope>
    <source>
        <strain evidence="8">cv. XIE 37</strain>
        <tissue evidence="7">Leaf</tissue>
    </source>
</reference>
<dbReference type="InterPro" id="IPR040079">
    <property type="entry name" value="Glutathione_S-Trfase"/>
</dbReference>
<gene>
    <name evidence="7" type="ORF">HS088_TW12G00973</name>
</gene>
<dbReference type="EC" id="2.5.1.18" evidence="1"/>
<dbReference type="AlphaFoldDB" id="A0A7J7D0A9"/>
<name>A0A7J7D0A9_TRIWF</name>
<dbReference type="PANTHER" id="PTHR11260">
    <property type="entry name" value="GLUTATHIONE S-TRANSFERASE, GST, SUPERFAMILY, GST DOMAIN CONTAINING"/>
    <property type="match status" value="1"/>
</dbReference>
<dbReference type="Pfam" id="PF00043">
    <property type="entry name" value="GST_C"/>
    <property type="match status" value="1"/>
</dbReference>
<evidence type="ECO:0000256" key="4">
    <source>
        <dbReference type="RuleBase" id="RU003494"/>
    </source>
</evidence>
<dbReference type="Gene3D" id="3.40.30.10">
    <property type="entry name" value="Glutaredoxin"/>
    <property type="match status" value="1"/>
</dbReference>
<dbReference type="Gene3D" id="1.20.1050.10">
    <property type="match status" value="1"/>
</dbReference>
<dbReference type="GO" id="GO:0005737">
    <property type="term" value="C:cytoplasm"/>
    <property type="evidence" value="ECO:0007669"/>
    <property type="project" value="TreeGrafter"/>
</dbReference>
<keyword evidence="8" id="KW-1185">Reference proteome</keyword>
<dbReference type="InterPro" id="IPR045074">
    <property type="entry name" value="GST_C_Tau"/>
</dbReference>
<dbReference type="SFLD" id="SFLDG00358">
    <property type="entry name" value="Main_(cytGST)"/>
    <property type="match status" value="1"/>
</dbReference>
<dbReference type="Proteomes" id="UP000593562">
    <property type="component" value="Unassembled WGS sequence"/>
</dbReference>
<evidence type="ECO:0000313" key="8">
    <source>
        <dbReference type="Proteomes" id="UP000593562"/>
    </source>
</evidence>
<dbReference type="SFLD" id="SFLDG01152">
    <property type="entry name" value="Main.3:_Omega-_and_Tau-like"/>
    <property type="match status" value="1"/>
</dbReference>